<gene>
    <name evidence="1" type="ORF">ElyMa_001514600</name>
</gene>
<dbReference type="EMBL" id="BMAT01002988">
    <property type="protein sequence ID" value="GFS18172.1"/>
    <property type="molecule type" value="Genomic_DNA"/>
</dbReference>
<reference evidence="1 2" key="1">
    <citation type="journal article" date="2021" name="Elife">
        <title>Chloroplast acquisition without the gene transfer in kleptoplastic sea slugs, Plakobranchus ocellatus.</title>
        <authorList>
            <person name="Maeda T."/>
            <person name="Takahashi S."/>
            <person name="Yoshida T."/>
            <person name="Shimamura S."/>
            <person name="Takaki Y."/>
            <person name="Nagai Y."/>
            <person name="Toyoda A."/>
            <person name="Suzuki Y."/>
            <person name="Arimoto A."/>
            <person name="Ishii H."/>
            <person name="Satoh N."/>
            <person name="Nishiyama T."/>
            <person name="Hasebe M."/>
            <person name="Maruyama T."/>
            <person name="Minagawa J."/>
            <person name="Obokata J."/>
            <person name="Shigenobu S."/>
        </authorList>
    </citation>
    <scope>NUCLEOTIDE SEQUENCE [LARGE SCALE GENOMIC DNA]</scope>
</reference>
<dbReference type="Proteomes" id="UP000762676">
    <property type="component" value="Unassembled WGS sequence"/>
</dbReference>
<accession>A0AAV4J9L5</accession>
<sequence length="114" mass="13390">MWIIVFHRRRQSQDFTYFPKQTNTHQSKFNSYFRALQHGCLLSAQILTFYKVQALPIASTHFTGGWTEKSVDKLLSEGNNNMRRGWESNPRLPDHKSDALTTGPRCLYAEYRYS</sequence>
<evidence type="ECO:0000313" key="1">
    <source>
        <dbReference type="EMBL" id="GFS18172.1"/>
    </source>
</evidence>
<organism evidence="1 2">
    <name type="scientific">Elysia marginata</name>
    <dbReference type="NCBI Taxonomy" id="1093978"/>
    <lineage>
        <taxon>Eukaryota</taxon>
        <taxon>Metazoa</taxon>
        <taxon>Spiralia</taxon>
        <taxon>Lophotrochozoa</taxon>
        <taxon>Mollusca</taxon>
        <taxon>Gastropoda</taxon>
        <taxon>Heterobranchia</taxon>
        <taxon>Euthyneura</taxon>
        <taxon>Panpulmonata</taxon>
        <taxon>Sacoglossa</taxon>
        <taxon>Placobranchoidea</taxon>
        <taxon>Plakobranchidae</taxon>
        <taxon>Elysia</taxon>
    </lineage>
</organism>
<name>A0AAV4J9L5_9GAST</name>
<protein>
    <submittedName>
        <fullName evidence="1">Uncharacterized protein</fullName>
    </submittedName>
</protein>
<proteinExistence type="predicted"/>
<keyword evidence="2" id="KW-1185">Reference proteome</keyword>
<dbReference type="AlphaFoldDB" id="A0AAV4J9L5"/>
<evidence type="ECO:0000313" key="2">
    <source>
        <dbReference type="Proteomes" id="UP000762676"/>
    </source>
</evidence>
<comment type="caution">
    <text evidence="1">The sequence shown here is derived from an EMBL/GenBank/DDBJ whole genome shotgun (WGS) entry which is preliminary data.</text>
</comment>